<gene>
    <name evidence="3" type="ORF">ACFOOI_14525</name>
</gene>
<dbReference type="Proteomes" id="UP001595616">
    <property type="component" value="Unassembled WGS sequence"/>
</dbReference>
<name>A0ABV7YXY4_9BACT</name>
<keyword evidence="4" id="KW-1185">Reference proteome</keyword>
<dbReference type="RefSeq" id="WP_379838727.1">
    <property type="nucleotide sequence ID" value="NZ_JBHRYQ010000001.1"/>
</dbReference>
<comment type="similarity">
    <text evidence="1">Belongs to the ComF/GntX family.</text>
</comment>
<evidence type="ECO:0000313" key="4">
    <source>
        <dbReference type="Proteomes" id="UP001595616"/>
    </source>
</evidence>
<sequence>MKNFINHVLDFVYPRICVSCEDPLTFNEKHLCLGCLMTLPKTQSHLTETESIERKFWGKINVQNTYSFLRFTKKGKVQNILHALKYKNKPELAEYLGKMYGNELKNVNFNEKIDLLIGIPLHKEKLKMRGYNQADHIAKGLSVSLGVPYSEDVMVRNTFTMSQTKTKSRFNRFKNIEGVFGINDLEAVKDNRIALVDDVLTTGSTLEVAGEVLIEAGCKELYIITLAAAV</sequence>
<feature type="domain" description="Phosphoribosyltransferase" evidence="2">
    <location>
        <begin position="88"/>
        <end position="228"/>
    </location>
</feature>
<evidence type="ECO:0000259" key="2">
    <source>
        <dbReference type="Pfam" id="PF00156"/>
    </source>
</evidence>
<dbReference type="PANTHER" id="PTHR47505">
    <property type="entry name" value="DNA UTILIZATION PROTEIN YHGH"/>
    <property type="match status" value="1"/>
</dbReference>
<reference evidence="4" key="1">
    <citation type="journal article" date="2019" name="Int. J. Syst. Evol. Microbiol.">
        <title>The Global Catalogue of Microorganisms (GCM) 10K type strain sequencing project: providing services to taxonomists for standard genome sequencing and annotation.</title>
        <authorList>
            <consortium name="The Broad Institute Genomics Platform"/>
            <consortium name="The Broad Institute Genome Sequencing Center for Infectious Disease"/>
            <person name="Wu L."/>
            <person name="Ma J."/>
        </authorList>
    </citation>
    <scope>NUCLEOTIDE SEQUENCE [LARGE SCALE GENOMIC DNA]</scope>
    <source>
        <strain evidence="4">CECT 7956</strain>
    </source>
</reference>
<evidence type="ECO:0000313" key="3">
    <source>
        <dbReference type="EMBL" id="MFC3811875.1"/>
    </source>
</evidence>
<dbReference type="Pfam" id="PF00156">
    <property type="entry name" value="Pribosyltran"/>
    <property type="match status" value="1"/>
</dbReference>
<dbReference type="InterPro" id="IPR000836">
    <property type="entry name" value="PRTase_dom"/>
</dbReference>
<organism evidence="3 4">
    <name type="scientific">Lacihabitans lacunae</name>
    <dbReference type="NCBI Taxonomy" id="1028214"/>
    <lineage>
        <taxon>Bacteria</taxon>
        <taxon>Pseudomonadati</taxon>
        <taxon>Bacteroidota</taxon>
        <taxon>Cytophagia</taxon>
        <taxon>Cytophagales</taxon>
        <taxon>Leadbetterellaceae</taxon>
        <taxon>Lacihabitans</taxon>
    </lineage>
</organism>
<comment type="caution">
    <text evidence="3">The sequence shown here is derived from an EMBL/GenBank/DDBJ whole genome shotgun (WGS) entry which is preliminary data.</text>
</comment>
<dbReference type="PANTHER" id="PTHR47505:SF1">
    <property type="entry name" value="DNA UTILIZATION PROTEIN YHGH"/>
    <property type="match status" value="1"/>
</dbReference>
<dbReference type="InterPro" id="IPR029057">
    <property type="entry name" value="PRTase-like"/>
</dbReference>
<dbReference type="CDD" id="cd06223">
    <property type="entry name" value="PRTases_typeI"/>
    <property type="match status" value="1"/>
</dbReference>
<dbReference type="SUPFAM" id="SSF53271">
    <property type="entry name" value="PRTase-like"/>
    <property type="match status" value="1"/>
</dbReference>
<dbReference type="Gene3D" id="3.40.50.2020">
    <property type="match status" value="1"/>
</dbReference>
<protein>
    <submittedName>
        <fullName evidence="3">ComF family protein</fullName>
    </submittedName>
</protein>
<accession>A0ABV7YXY4</accession>
<dbReference type="InterPro" id="IPR051910">
    <property type="entry name" value="ComF/GntX_DNA_util-trans"/>
</dbReference>
<evidence type="ECO:0000256" key="1">
    <source>
        <dbReference type="ARBA" id="ARBA00008007"/>
    </source>
</evidence>
<proteinExistence type="inferred from homology"/>
<dbReference type="EMBL" id="JBHRYQ010000001">
    <property type="protein sequence ID" value="MFC3811875.1"/>
    <property type="molecule type" value="Genomic_DNA"/>
</dbReference>